<reference evidence="3 4" key="1">
    <citation type="submission" date="2023-12" db="EMBL/GenBank/DDBJ databases">
        <title>Baltic Sea Cyanobacteria.</title>
        <authorList>
            <person name="Delbaje E."/>
            <person name="Fewer D.P."/>
            <person name="Shishido T.K."/>
        </authorList>
    </citation>
    <scope>NUCLEOTIDE SEQUENCE [LARGE SCALE GENOMIC DNA]</scope>
    <source>
        <strain evidence="3 4">CCNP 1315</strain>
    </source>
</reference>
<keyword evidence="1" id="KW-0802">TPR repeat</keyword>
<dbReference type="PROSITE" id="PS50005">
    <property type="entry name" value="TPR"/>
    <property type="match status" value="1"/>
</dbReference>
<dbReference type="Proteomes" id="UP001301728">
    <property type="component" value="Unassembled WGS sequence"/>
</dbReference>
<dbReference type="Pfam" id="PF12770">
    <property type="entry name" value="CHAT"/>
    <property type="match status" value="1"/>
</dbReference>
<proteinExistence type="predicted"/>
<protein>
    <submittedName>
        <fullName evidence="3">CHAT domain-containing protein</fullName>
    </submittedName>
</protein>
<feature type="repeat" description="TPR" evidence="1">
    <location>
        <begin position="423"/>
        <end position="456"/>
    </location>
</feature>
<name>A0ABU5TS89_9CYAN</name>
<feature type="domain" description="CHAT" evidence="2">
    <location>
        <begin position="652"/>
        <end position="922"/>
    </location>
</feature>
<evidence type="ECO:0000259" key="2">
    <source>
        <dbReference type="Pfam" id="PF12770"/>
    </source>
</evidence>
<evidence type="ECO:0000313" key="3">
    <source>
        <dbReference type="EMBL" id="MEA5517572.1"/>
    </source>
</evidence>
<dbReference type="SMART" id="SM00028">
    <property type="entry name" value="TPR"/>
    <property type="match status" value="6"/>
</dbReference>
<evidence type="ECO:0000256" key="1">
    <source>
        <dbReference type="PROSITE-ProRule" id="PRU00339"/>
    </source>
</evidence>
<dbReference type="EMBL" id="JAYGHT010000002">
    <property type="protein sequence ID" value="MEA5517572.1"/>
    <property type="molecule type" value="Genomic_DNA"/>
</dbReference>
<sequence length="924" mass="104354">MIELSLKKMKKKFKKYFKILLIGLFIVSMVIQPVLARASQEVLTVQTQEDGLQLTQQAKDLYQAGQFEKAVEYWQDAATFFAQNRDPINQAMALSNLALTYQKLNQWQDAESTITQSLTLLQSLKKSRENSKILAQTLDIKGRLQWETGQIQNAIDTWGEAAKIHQEMGDKARLAQNKLNQAQAFQDLGLYPKVCQTLLQVLEVEQSIEQGCNLSENTVNFLLDQPNYAWKLEGLRSLGNLLRVVGQIEQSQMLLEASLQIAKQQENQEAIATIYLNLGNTERSIAERERRLSVKDGDSDRVSQTKRQAHLENLEKASSLYQEAVESSSVLQTQIQAQLNQLSLLIDSQQWSEAEQLWPLVYEPLKTLPPSRSVIYTQVNFANSLLALQLATSPLNLTMETIDKILQNAVTQAQNLGDIKGQAYAFGTFGKLYEQAQQWKIAEDFTQQALSIAPTYNSPDIAYQFSWQLGRIRKQQGDRKGAIAAYKNAFNTLQSLRSDLVAINPEVQFSFRESVEPVYRELVDLQLQEANGFQIAGDAQNLQLKIREIRQVIESLQLAELNNFFRDACVDANPKIIDEVAKTAAIIYPIILPNRLEIIVSFPTEPEATFKLYTTQVNREEINQTVRKLQGELIQPPTDGNTATTPEIFTLTRQVYDWLIRPAEVDLKNSQVDTLVFVLDGSLRNIPMGSLYDGQEFLVEKYAIALTPGLQLLNPQPLTQEDLRAFLGGATDAPTFGEFGTLPAVDEELNQIAETIPNHEKRQNEEFTRENLQNLINQVPFPVVHLATHGQFGSNAEETFILTYNDRIDVRTFDQLLRKPDENTPIELLVLSACETVKGDDRAALGLAGIAVRAGARSTLATLWTVEDQSTANLMVDFYRELANPQQKSNKAQALRTAQLNLLNEDRTRHPFYWAPFVLVGNWQ</sequence>
<dbReference type="InterPro" id="IPR024983">
    <property type="entry name" value="CHAT_dom"/>
</dbReference>
<dbReference type="Gene3D" id="1.25.40.10">
    <property type="entry name" value="Tetratricopeptide repeat domain"/>
    <property type="match status" value="3"/>
</dbReference>
<dbReference type="InterPro" id="IPR011990">
    <property type="entry name" value="TPR-like_helical_dom_sf"/>
</dbReference>
<dbReference type="Pfam" id="PF13176">
    <property type="entry name" value="TPR_7"/>
    <property type="match status" value="1"/>
</dbReference>
<keyword evidence="4" id="KW-1185">Reference proteome</keyword>
<dbReference type="InterPro" id="IPR019734">
    <property type="entry name" value="TPR_rpt"/>
</dbReference>
<accession>A0ABU5TS89</accession>
<dbReference type="PANTHER" id="PTHR10098">
    <property type="entry name" value="RAPSYN-RELATED"/>
    <property type="match status" value="1"/>
</dbReference>
<organism evidence="3 4">
    <name type="scientific">Limnoraphis robusta CCNP1315</name>
    <dbReference type="NCBI Taxonomy" id="3110306"/>
    <lineage>
        <taxon>Bacteria</taxon>
        <taxon>Bacillati</taxon>
        <taxon>Cyanobacteriota</taxon>
        <taxon>Cyanophyceae</taxon>
        <taxon>Oscillatoriophycideae</taxon>
        <taxon>Oscillatoriales</taxon>
        <taxon>Sirenicapillariaceae</taxon>
        <taxon>Limnoraphis</taxon>
    </lineage>
</organism>
<dbReference type="SUPFAM" id="SSF48452">
    <property type="entry name" value="TPR-like"/>
    <property type="match status" value="3"/>
</dbReference>
<evidence type="ECO:0000313" key="4">
    <source>
        <dbReference type="Proteomes" id="UP001301728"/>
    </source>
</evidence>
<comment type="caution">
    <text evidence="3">The sequence shown here is derived from an EMBL/GenBank/DDBJ whole genome shotgun (WGS) entry which is preliminary data.</text>
</comment>
<gene>
    <name evidence="3" type="ORF">VB854_01280</name>
</gene>